<dbReference type="InterPro" id="IPR029062">
    <property type="entry name" value="Class_I_gatase-like"/>
</dbReference>
<gene>
    <name evidence="2" type="ORF">BBN63_32590</name>
</gene>
<dbReference type="PROSITE" id="PS51257">
    <property type="entry name" value="PROKAR_LIPOPROTEIN"/>
    <property type="match status" value="1"/>
</dbReference>
<dbReference type="EMBL" id="CP018047">
    <property type="protein sequence ID" value="AQU70216.1"/>
    <property type="molecule type" value="Genomic_DNA"/>
</dbReference>
<dbReference type="Pfam" id="PF09825">
    <property type="entry name" value="BPL_N"/>
    <property type="match status" value="1"/>
</dbReference>
<accession>A0A1U9R135</accession>
<reference evidence="2 3" key="1">
    <citation type="submission" date="2016-11" db="EMBL/GenBank/DDBJ databases">
        <title>Complete genome sequence of Streptomyces niveus SCSIO 3406.</title>
        <authorList>
            <person name="Zhu Q."/>
            <person name="Cheng W."/>
            <person name="Song Y."/>
            <person name="Li Q."/>
            <person name="Ju J."/>
        </authorList>
    </citation>
    <scope>NUCLEOTIDE SEQUENCE [LARGE SCALE GENOMIC DNA]</scope>
    <source>
        <strain evidence="2 3">SCSIO 3406</strain>
    </source>
</reference>
<dbReference type="Gene3D" id="3.40.50.880">
    <property type="match status" value="1"/>
</dbReference>
<evidence type="ECO:0000259" key="1">
    <source>
        <dbReference type="Pfam" id="PF09825"/>
    </source>
</evidence>
<dbReference type="RefSeq" id="WP_078078896.1">
    <property type="nucleotide sequence ID" value="NZ_CP018047.1"/>
</dbReference>
<sequence>MPGRDLSTGPRPATADRRRLLLGVLPAAALLAAGCTRSNADEPAEERPLALVYNGPQGCSDCAPTIASLLRRSPQPFRVKYVGPGTGVPLTAHVLADARLYVQPGGGSDLDGVWRVLRGSAGMMRDWVRGGGSYLGLCFGGYLAGRNPGFDLLPGDTNGYIDLPDTTIHDDRDTVVPVTWRGERRYMYFQDGPAFLLDHGADADVLATYPNGTPAVVVAPYGQGRVGVSGPHPEADRSWYEDAGLKNPDGVRFDLAKELIEKTVGRR</sequence>
<dbReference type="OrthoDB" id="20888at2"/>
<dbReference type="SUPFAM" id="SSF52317">
    <property type="entry name" value="Class I glutamine amidotransferase-like"/>
    <property type="match status" value="1"/>
</dbReference>
<dbReference type="KEGG" id="snw:BBN63_32590"/>
<keyword evidence="3" id="KW-1185">Reference proteome</keyword>
<dbReference type="AlphaFoldDB" id="A0A1U9R135"/>
<feature type="domain" description="Biotin-protein ligase N-terminal" evidence="1">
    <location>
        <begin position="51"/>
        <end position="151"/>
    </location>
</feature>
<evidence type="ECO:0000313" key="2">
    <source>
        <dbReference type="EMBL" id="AQU70216.1"/>
    </source>
</evidence>
<organism evidence="2 3">
    <name type="scientific">Streptomyces niveus</name>
    <name type="common">Streptomyces spheroides</name>
    <dbReference type="NCBI Taxonomy" id="193462"/>
    <lineage>
        <taxon>Bacteria</taxon>
        <taxon>Bacillati</taxon>
        <taxon>Actinomycetota</taxon>
        <taxon>Actinomycetes</taxon>
        <taxon>Kitasatosporales</taxon>
        <taxon>Streptomycetaceae</taxon>
        <taxon>Streptomyces</taxon>
    </lineage>
</organism>
<dbReference type="InterPro" id="IPR019197">
    <property type="entry name" value="Biotin-prot_ligase_N"/>
</dbReference>
<name>A0A1U9R135_STRNV</name>
<protein>
    <recommendedName>
        <fullName evidence="1">Biotin-protein ligase N-terminal domain-containing protein</fullName>
    </recommendedName>
</protein>
<proteinExistence type="predicted"/>
<evidence type="ECO:0000313" key="3">
    <source>
        <dbReference type="Proteomes" id="UP000189677"/>
    </source>
</evidence>
<dbReference type="Proteomes" id="UP000189677">
    <property type="component" value="Chromosome"/>
</dbReference>